<dbReference type="SMART" id="SM00862">
    <property type="entry name" value="Trans_reg_C"/>
    <property type="match status" value="1"/>
</dbReference>
<dbReference type="InterPro" id="IPR001789">
    <property type="entry name" value="Sig_transdc_resp-reg_receiver"/>
</dbReference>
<dbReference type="GO" id="GO:0006355">
    <property type="term" value="P:regulation of DNA-templated transcription"/>
    <property type="evidence" value="ECO:0007669"/>
    <property type="project" value="InterPro"/>
</dbReference>
<evidence type="ECO:0000256" key="7">
    <source>
        <dbReference type="PROSITE-ProRule" id="PRU01091"/>
    </source>
</evidence>
<reference evidence="11" key="2">
    <citation type="journal article" date="2021" name="Microbiome">
        <title>Successional dynamics and alternative stable states in a saline activated sludge microbial community over 9 years.</title>
        <authorList>
            <person name="Wang Y."/>
            <person name="Ye J."/>
            <person name="Ju F."/>
            <person name="Liu L."/>
            <person name="Boyd J.A."/>
            <person name="Deng Y."/>
            <person name="Parks D.H."/>
            <person name="Jiang X."/>
            <person name="Yin X."/>
            <person name="Woodcroft B.J."/>
            <person name="Tyson G.W."/>
            <person name="Hugenholtz P."/>
            <person name="Polz M.F."/>
            <person name="Zhang T."/>
        </authorList>
    </citation>
    <scope>NUCLEOTIDE SEQUENCE</scope>
    <source>
        <strain evidence="11">HKST-UBA02</strain>
    </source>
</reference>
<keyword evidence="3" id="KW-0805">Transcription regulation</keyword>
<dbReference type="SUPFAM" id="SSF52172">
    <property type="entry name" value="CheY-like"/>
    <property type="match status" value="1"/>
</dbReference>
<gene>
    <name evidence="11" type="ORF">KDA27_28505</name>
</gene>
<dbReference type="Gene3D" id="6.10.250.690">
    <property type="match status" value="1"/>
</dbReference>
<dbReference type="AlphaFoldDB" id="A0A956SGH8"/>
<dbReference type="PANTHER" id="PTHR48111">
    <property type="entry name" value="REGULATOR OF RPOS"/>
    <property type="match status" value="1"/>
</dbReference>
<feature type="DNA-binding region" description="OmpR/PhoB-type" evidence="7">
    <location>
        <begin position="58"/>
        <end position="157"/>
    </location>
</feature>
<evidence type="ECO:0000259" key="10">
    <source>
        <dbReference type="PROSITE" id="PS51755"/>
    </source>
</evidence>
<accession>A0A956SGH8</accession>
<name>A0A956SGH8_UNCEI</name>
<dbReference type="PANTHER" id="PTHR48111:SF1">
    <property type="entry name" value="TWO-COMPONENT RESPONSE REGULATOR ORR33"/>
    <property type="match status" value="1"/>
</dbReference>
<evidence type="ECO:0000256" key="5">
    <source>
        <dbReference type="ARBA" id="ARBA00023163"/>
    </source>
</evidence>
<feature type="compositionally biased region" description="Low complexity" evidence="8">
    <location>
        <begin position="31"/>
        <end position="41"/>
    </location>
</feature>
<comment type="caution">
    <text evidence="11">The sequence shown here is derived from an EMBL/GenBank/DDBJ whole genome shotgun (WGS) entry which is preliminary data.</text>
</comment>
<feature type="non-terminal residue" evidence="11">
    <location>
        <position position="1"/>
    </location>
</feature>
<evidence type="ECO:0000256" key="4">
    <source>
        <dbReference type="ARBA" id="ARBA00023125"/>
    </source>
</evidence>
<evidence type="ECO:0000313" key="12">
    <source>
        <dbReference type="Proteomes" id="UP000739538"/>
    </source>
</evidence>
<evidence type="ECO:0000259" key="9">
    <source>
        <dbReference type="PROSITE" id="PS50110"/>
    </source>
</evidence>
<dbReference type="PROSITE" id="PS51755">
    <property type="entry name" value="OMPR_PHOB"/>
    <property type="match status" value="1"/>
</dbReference>
<keyword evidence="4 7" id="KW-0238">DNA-binding</keyword>
<keyword evidence="1" id="KW-0597">Phosphoprotein</keyword>
<feature type="region of interest" description="Disordered" evidence="8">
    <location>
        <begin position="31"/>
        <end position="52"/>
    </location>
</feature>
<dbReference type="GO" id="GO:0000976">
    <property type="term" value="F:transcription cis-regulatory region binding"/>
    <property type="evidence" value="ECO:0007669"/>
    <property type="project" value="TreeGrafter"/>
</dbReference>
<evidence type="ECO:0000256" key="6">
    <source>
        <dbReference type="PROSITE-ProRule" id="PRU00169"/>
    </source>
</evidence>
<reference evidence="11" key="1">
    <citation type="submission" date="2020-04" db="EMBL/GenBank/DDBJ databases">
        <authorList>
            <person name="Zhang T."/>
        </authorList>
    </citation>
    <scope>NUCLEOTIDE SEQUENCE</scope>
    <source>
        <strain evidence="11">HKST-UBA02</strain>
    </source>
</reference>
<protein>
    <submittedName>
        <fullName evidence="11">Response regulator transcription factor</fullName>
    </submittedName>
</protein>
<dbReference type="InterPro" id="IPR016032">
    <property type="entry name" value="Sig_transdc_resp-reg_C-effctor"/>
</dbReference>
<dbReference type="SUPFAM" id="SSF46894">
    <property type="entry name" value="C-terminal effector domain of the bipartite response regulators"/>
    <property type="match status" value="1"/>
</dbReference>
<dbReference type="GO" id="GO:0032993">
    <property type="term" value="C:protein-DNA complex"/>
    <property type="evidence" value="ECO:0007669"/>
    <property type="project" value="TreeGrafter"/>
</dbReference>
<evidence type="ECO:0000256" key="1">
    <source>
        <dbReference type="ARBA" id="ARBA00022553"/>
    </source>
</evidence>
<feature type="domain" description="Response regulatory" evidence="9">
    <location>
        <begin position="1"/>
        <end position="26"/>
    </location>
</feature>
<dbReference type="EMBL" id="JAGQHS010000486">
    <property type="protein sequence ID" value="MCA9759772.1"/>
    <property type="molecule type" value="Genomic_DNA"/>
</dbReference>
<dbReference type="CDD" id="cd00383">
    <property type="entry name" value="trans_reg_C"/>
    <property type="match status" value="1"/>
</dbReference>
<keyword evidence="5" id="KW-0804">Transcription</keyword>
<dbReference type="GO" id="GO:0000156">
    <property type="term" value="F:phosphorelay response regulator activity"/>
    <property type="evidence" value="ECO:0007669"/>
    <property type="project" value="TreeGrafter"/>
</dbReference>
<evidence type="ECO:0000256" key="3">
    <source>
        <dbReference type="ARBA" id="ARBA00023015"/>
    </source>
</evidence>
<dbReference type="Gene3D" id="1.10.10.10">
    <property type="entry name" value="Winged helix-like DNA-binding domain superfamily/Winged helix DNA-binding domain"/>
    <property type="match status" value="1"/>
</dbReference>
<dbReference type="Proteomes" id="UP000739538">
    <property type="component" value="Unassembled WGS sequence"/>
</dbReference>
<sequence>LELGADDYIVKPFGLQELLARIRAALRRSSTNRSAAASNATGPDGAGPADSQHAALHADELRFGDVVVNAKTLELHRSGDATPITKRELSLLREFVAHDGEVLDRADLLERIWGVRYEGTTRTLDQHIAKLRQKVEADPANPRHIRTVHGVGYRFYSEPPEE</sequence>
<evidence type="ECO:0000313" key="11">
    <source>
        <dbReference type="EMBL" id="MCA9759772.1"/>
    </source>
</evidence>
<organism evidence="11 12">
    <name type="scientific">Eiseniibacteriota bacterium</name>
    <dbReference type="NCBI Taxonomy" id="2212470"/>
    <lineage>
        <taxon>Bacteria</taxon>
        <taxon>Candidatus Eiseniibacteriota</taxon>
    </lineage>
</organism>
<dbReference type="InterPro" id="IPR036388">
    <property type="entry name" value="WH-like_DNA-bd_sf"/>
</dbReference>
<comment type="caution">
    <text evidence="6">Lacks conserved residue(s) required for the propagation of feature annotation.</text>
</comment>
<dbReference type="PROSITE" id="PS50110">
    <property type="entry name" value="RESPONSE_REGULATORY"/>
    <property type="match status" value="1"/>
</dbReference>
<evidence type="ECO:0000256" key="8">
    <source>
        <dbReference type="SAM" id="MobiDB-lite"/>
    </source>
</evidence>
<dbReference type="Pfam" id="PF00486">
    <property type="entry name" value="Trans_reg_C"/>
    <property type="match status" value="1"/>
</dbReference>
<keyword evidence="2" id="KW-0902">Two-component regulatory system</keyword>
<feature type="domain" description="OmpR/PhoB-type" evidence="10">
    <location>
        <begin position="58"/>
        <end position="157"/>
    </location>
</feature>
<dbReference type="InterPro" id="IPR039420">
    <property type="entry name" value="WalR-like"/>
</dbReference>
<proteinExistence type="predicted"/>
<evidence type="ECO:0000256" key="2">
    <source>
        <dbReference type="ARBA" id="ARBA00023012"/>
    </source>
</evidence>
<dbReference type="GO" id="GO:0005829">
    <property type="term" value="C:cytosol"/>
    <property type="evidence" value="ECO:0007669"/>
    <property type="project" value="TreeGrafter"/>
</dbReference>
<dbReference type="InterPro" id="IPR011006">
    <property type="entry name" value="CheY-like_superfamily"/>
</dbReference>
<dbReference type="InterPro" id="IPR001867">
    <property type="entry name" value="OmpR/PhoB-type_DNA-bd"/>
</dbReference>